<dbReference type="EMBL" id="JBHULS010000001">
    <property type="protein sequence ID" value="MFD2550306.1"/>
    <property type="molecule type" value="Genomic_DNA"/>
</dbReference>
<accession>A0ABW5KNV7</accession>
<protein>
    <recommendedName>
        <fullName evidence="1">Plasmid pRiA4b Orf3-like domain-containing protein</fullName>
    </recommendedName>
</protein>
<dbReference type="InterPro" id="IPR012912">
    <property type="entry name" value="Plasmid_pRiA4b_Orf3-like"/>
</dbReference>
<name>A0ABW5KNV7_9FLAO</name>
<comment type="caution">
    <text evidence="2">The sequence shown here is derived from an EMBL/GenBank/DDBJ whole genome shotgun (WGS) entry which is preliminary data.</text>
</comment>
<gene>
    <name evidence="2" type="ORF">ACFSQP_00630</name>
</gene>
<dbReference type="Gene3D" id="3.10.290.30">
    <property type="entry name" value="MM3350-like"/>
    <property type="match status" value="1"/>
</dbReference>
<evidence type="ECO:0000313" key="3">
    <source>
        <dbReference type="Proteomes" id="UP001597472"/>
    </source>
</evidence>
<dbReference type="RefSeq" id="WP_376891031.1">
    <property type="nucleotide sequence ID" value="NZ_JBHULS010000001.1"/>
</dbReference>
<dbReference type="PANTHER" id="PTHR41878:SF1">
    <property type="entry name" value="TNPR PROTEIN"/>
    <property type="match status" value="1"/>
</dbReference>
<dbReference type="Proteomes" id="UP001597472">
    <property type="component" value="Unassembled WGS sequence"/>
</dbReference>
<dbReference type="InterPro" id="IPR024047">
    <property type="entry name" value="MM3350-like_sf"/>
</dbReference>
<sequence>MIYRFRIVLDNDSEDDVFRDIEIRENDTLEDLHNTITQSFGFDGMEMASFYVSDDEWNQGEEISLFNMNDGPDAVKLMSETNINEVVNKTKTKLIYVYDFLSMWTFFVELAEIADEAKGVDYPNLMFVHGQVPDNAPEKNFEAESFDDYNEFEDDLDIDDYDNLNFDENWN</sequence>
<proteinExistence type="predicted"/>
<reference evidence="3" key="1">
    <citation type="journal article" date="2019" name="Int. J. Syst. Evol. Microbiol.">
        <title>The Global Catalogue of Microorganisms (GCM) 10K type strain sequencing project: providing services to taxonomists for standard genome sequencing and annotation.</title>
        <authorList>
            <consortium name="The Broad Institute Genomics Platform"/>
            <consortium name="The Broad Institute Genome Sequencing Center for Infectious Disease"/>
            <person name="Wu L."/>
            <person name="Ma J."/>
        </authorList>
    </citation>
    <scope>NUCLEOTIDE SEQUENCE [LARGE SCALE GENOMIC DNA]</scope>
    <source>
        <strain evidence="3">KCTC 42587</strain>
    </source>
</reference>
<keyword evidence="3" id="KW-1185">Reference proteome</keyword>
<dbReference type="SUPFAM" id="SSF159941">
    <property type="entry name" value="MM3350-like"/>
    <property type="match status" value="1"/>
</dbReference>
<evidence type="ECO:0000313" key="2">
    <source>
        <dbReference type="EMBL" id="MFD2550306.1"/>
    </source>
</evidence>
<dbReference type="Pfam" id="PF07929">
    <property type="entry name" value="PRiA4_ORF3"/>
    <property type="match status" value="1"/>
</dbReference>
<evidence type="ECO:0000259" key="1">
    <source>
        <dbReference type="Pfam" id="PF07929"/>
    </source>
</evidence>
<feature type="domain" description="Plasmid pRiA4b Orf3-like" evidence="1">
    <location>
        <begin position="2"/>
        <end position="133"/>
    </location>
</feature>
<dbReference type="PANTHER" id="PTHR41878">
    <property type="entry name" value="LEXA REPRESSOR-RELATED"/>
    <property type="match status" value="1"/>
</dbReference>
<organism evidence="2 3">
    <name type="scientific">Bizionia sediminis</name>
    <dbReference type="NCBI Taxonomy" id="1737064"/>
    <lineage>
        <taxon>Bacteria</taxon>
        <taxon>Pseudomonadati</taxon>
        <taxon>Bacteroidota</taxon>
        <taxon>Flavobacteriia</taxon>
        <taxon>Flavobacteriales</taxon>
        <taxon>Flavobacteriaceae</taxon>
        <taxon>Bizionia</taxon>
    </lineage>
</organism>